<proteinExistence type="inferred from homology"/>
<dbReference type="FunFam" id="1.25.40.10:FF:000306">
    <property type="entry name" value="Cell cycle control protein cwf4"/>
    <property type="match status" value="1"/>
</dbReference>
<dbReference type="InterPro" id="IPR055430">
    <property type="entry name" value="HAT_Syf1_CNRKL1_C"/>
</dbReference>
<dbReference type="AlphaFoldDB" id="A0A9W8H0M3"/>
<dbReference type="EMBL" id="JANBUH010000004">
    <property type="protein sequence ID" value="KAJ2757255.1"/>
    <property type="molecule type" value="Genomic_DNA"/>
</dbReference>
<comment type="caution">
    <text evidence="12">The sequence shown here is derived from an EMBL/GenBank/DDBJ whole genome shotgun (WGS) entry which is preliminary data.</text>
</comment>
<comment type="similarity">
    <text evidence="2">Belongs to the crooked-neck family.</text>
</comment>
<evidence type="ECO:0000259" key="11">
    <source>
        <dbReference type="Pfam" id="PF23233"/>
    </source>
</evidence>
<evidence type="ECO:0000256" key="3">
    <source>
        <dbReference type="ARBA" id="ARBA00022664"/>
    </source>
</evidence>
<dbReference type="SUPFAM" id="SSF48452">
    <property type="entry name" value="TPR-like"/>
    <property type="match status" value="2"/>
</dbReference>
<keyword evidence="5" id="KW-0677">Repeat</keyword>
<dbReference type="Pfam" id="PF23231">
    <property type="entry name" value="HAT_Syf1_CNRKL1_C"/>
    <property type="match status" value="1"/>
</dbReference>
<dbReference type="InterPro" id="IPR011990">
    <property type="entry name" value="TPR-like_helical_dom_sf"/>
</dbReference>
<feature type="domain" description="Pre-mRNA-splicing factor Syf1/CRNKL1-like C-terminal HAT-repeats" evidence="10">
    <location>
        <begin position="316"/>
        <end position="538"/>
    </location>
</feature>
<evidence type="ECO:0000256" key="6">
    <source>
        <dbReference type="ARBA" id="ARBA00023187"/>
    </source>
</evidence>
<evidence type="ECO:0000256" key="7">
    <source>
        <dbReference type="ARBA" id="ARBA00023242"/>
    </source>
</evidence>
<dbReference type="GO" id="GO:0000974">
    <property type="term" value="C:Prp19 complex"/>
    <property type="evidence" value="ECO:0007669"/>
    <property type="project" value="TreeGrafter"/>
</dbReference>
<dbReference type="InterPro" id="IPR045075">
    <property type="entry name" value="Syf1-like"/>
</dbReference>
<name>A0A9W8H0M3_9FUNG</name>
<dbReference type="GO" id="GO:0071011">
    <property type="term" value="C:precatalytic spliceosome"/>
    <property type="evidence" value="ECO:0007669"/>
    <property type="project" value="TreeGrafter"/>
</dbReference>
<evidence type="ECO:0000256" key="1">
    <source>
        <dbReference type="ARBA" id="ARBA00004123"/>
    </source>
</evidence>
<gene>
    <name evidence="12" type="primary">CLF1</name>
    <name evidence="12" type="ORF">GGI19_000189</name>
</gene>
<dbReference type="OrthoDB" id="541719at2759"/>
<dbReference type="FunFam" id="1.25.40.10:FF:000048">
    <property type="entry name" value="Cell cycle control protein"/>
    <property type="match status" value="1"/>
</dbReference>
<comment type="subcellular location">
    <subcellularLocation>
        <location evidence="1">Nucleus</location>
    </subcellularLocation>
</comment>
<protein>
    <submittedName>
        <fullName evidence="12">NineTeen Complex (NTC) component</fullName>
    </submittedName>
</protein>
<keyword evidence="13" id="KW-1185">Reference proteome</keyword>
<keyword evidence="3" id="KW-0507">mRNA processing</keyword>
<organism evidence="12 13">
    <name type="scientific">Coemansia pectinata</name>
    <dbReference type="NCBI Taxonomy" id="1052879"/>
    <lineage>
        <taxon>Eukaryota</taxon>
        <taxon>Fungi</taxon>
        <taxon>Fungi incertae sedis</taxon>
        <taxon>Zoopagomycota</taxon>
        <taxon>Kickxellomycotina</taxon>
        <taxon>Kickxellomycetes</taxon>
        <taxon>Kickxellales</taxon>
        <taxon>Kickxellaceae</taxon>
        <taxon>Coemansia</taxon>
    </lineage>
</organism>
<dbReference type="Proteomes" id="UP001140011">
    <property type="component" value="Unassembled WGS sequence"/>
</dbReference>
<dbReference type="Gene3D" id="1.25.40.10">
    <property type="entry name" value="Tetratricopeptide repeat domain"/>
    <property type="match status" value="3"/>
</dbReference>
<feature type="region of interest" description="Disordered" evidence="9">
    <location>
        <begin position="1"/>
        <end position="24"/>
    </location>
</feature>
<sequence>MGDAAKPGGYGQSARPPKIKNKSAAAVQITAEQLIREAYERQGSVQKAPRQKVLDGEELSDYQMRRRREFEEGVRKNRSNIAEWLRYASWEESQNEVKRARSIYERALDVDSRNQTVYIKYAELEMKNKNTNSARNLYDRAVTILPRVSQFWYRYTYMEELLGNVDGAREIFNRWMQWEPEEDAWSAFIKFERRYGETDNARAVFERFVFVHPESKTWLKWAKFEEDLSEPDRVREIFGRAIDRLGEAFMDQHIFISFAKFEVRMKEVERARAIYKYALERLPKAKSQALYNQYTLFEKQYGDREEIEDVVANKRRMQYEAALKHDVHDYDTWIDYVKLEESVAGNFDRTRDIYERAIAEHPNVLDKRLWRRYIYLWLYYALFEETVAKDVERARQVYVACVGLIPHKRFTFAKLWLQYAWFEIRQGDVGAARRGLGQALGMCPKDKLFRGYIELELELRDFDRVRTLYSKYVEFNPTNCATWVEFAKLEAALHETERCQALFELAVEQPTLDMPEVLWKAYIDFEYDQGDYDKTRELYGRLLALTDHVKVWISLARFELTVAADPESRLVAARSVYERAYARLKELRLTEERLVLLEAWREAEVSESQGDVAAVEKKMPRRVRKRRKLDDGSLEEYFDYVFPDDEEQGARFKLLAKAHMWKQKAAAAPVSEPTAATESVSENNDEDEEDGYE</sequence>
<reference evidence="12" key="1">
    <citation type="submission" date="2022-07" db="EMBL/GenBank/DDBJ databases">
        <title>Phylogenomic reconstructions and comparative analyses of Kickxellomycotina fungi.</title>
        <authorList>
            <person name="Reynolds N.K."/>
            <person name="Stajich J.E."/>
            <person name="Barry K."/>
            <person name="Grigoriev I.V."/>
            <person name="Crous P."/>
            <person name="Smith M.E."/>
        </authorList>
    </citation>
    <scope>NUCLEOTIDE SEQUENCE</scope>
    <source>
        <strain evidence="12">BCRC 34297</strain>
    </source>
</reference>
<feature type="compositionally biased region" description="Acidic residues" evidence="9">
    <location>
        <begin position="683"/>
        <end position="693"/>
    </location>
</feature>
<dbReference type="InterPro" id="IPR055433">
    <property type="entry name" value="HAT_Syf1-like_N"/>
</dbReference>
<dbReference type="SMART" id="SM00386">
    <property type="entry name" value="HAT"/>
    <property type="match status" value="14"/>
</dbReference>
<evidence type="ECO:0000256" key="8">
    <source>
        <dbReference type="ARBA" id="ARBA00037040"/>
    </source>
</evidence>
<dbReference type="GO" id="GO:0071014">
    <property type="term" value="C:post-mRNA release spliceosomal complex"/>
    <property type="evidence" value="ECO:0007669"/>
    <property type="project" value="TreeGrafter"/>
</dbReference>
<feature type="region of interest" description="Disordered" evidence="9">
    <location>
        <begin position="666"/>
        <end position="693"/>
    </location>
</feature>
<keyword evidence="7" id="KW-0539">Nucleus</keyword>
<feature type="compositionally biased region" description="Low complexity" evidence="9">
    <location>
        <begin position="666"/>
        <end position="678"/>
    </location>
</feature>
<keyword evidence="6" id="KW-0508">mRNA splicing</keyword>
<evidence type="ECO:0000256" key="2">
    <source>
        <dbReference type="ARBA" id="ARBA00008644"/>
    </source>
</evidence>
<keyword evidence="4" id="KW-0747">Spliceosome</keyword>
<evidence type="ECO:0000256" key="9">
    <source>
        <dbReference type="SAM" id="MobiDB-lite"/>
    </source>
</evidence>
<dbReference type="PANTHER" id="PTHR11246:SF3">
    <property type="entry name" value="CROOKED NECK-LIKE PROTEIN 1"/>
    <property type="match status" value="1"/>
</dbReference>
<comment type="function">
    <text evidence="8">Involved in pre-mRNA splicing and cell cycle progression. Required for the spliceosome assembly and initiation of the DNA replication.</text>
</comment>
<evidence type="ECO:0000256" key="5">
    <source>
        <dbReference type="ARBA" id="ARBA00022737"/>
    </source>
</evidence>
<dbReference type="GO" id="GO:0000245">
    <property type="term" value="P:spliceosomal complex assembly"/>
    <property type="evidence" value="ECO:0007669"/>
    <property type="project" value="TreeGrafter"/>
</dbReference>
<evidence type="ECO:0000313" key="13">
    <source>
        <dbReference type="Proteomes" id="UP001140011"/>
    </source>
</evidence>
<feature type="domain" description="Pre-mRNA-splicing factor Syf1-like N-terminal HAT-repeats" evidence="11">
    <location>
        <begin position="69"/>
        <end position="214"/>
    </location>
</feature>
<evidence type="ECO:0000313" key="12">
    <source>
        <dbReference type="EMBL" id="KAJ2757255.1"/>
    </source>
</evidence>
<evidence type="ECO:0000259" key="10">
    <source>
        <dbReference type="Pfam" id="PF23231"/>
    </source>
</evidence>
<dbReference type="GO" id="GO:0071007">
    <property type="term" value="C:U2-type catalytic step 2 spliceosome"/>
    <property type="evidence" value="ECO:0007669"/>
    <property type="project" value="TreeGrafter"/>
</dbReference>
<dbReference type="Pfam" id="PF23233">
    <property type="entry name" value="HAT_Syf1_CNRKL1_N"/>
    <property type="match status" value="1"/>
</dbReference>
<evidence type="ECO:0000256" key="4">
    <source>
        <dbReference type="ARBA" id="ARBA00022728"/>
    </source>
</evidence>
<dbReference type="PANTHER" id="PTHR11246">
    <property type="entry name" value="PRE-MRNA SPLICING FACTOR"/>
    <property type="match status" value="1"/>
</dbReference>
<accession>A0A9W8H0M3</accession>
<dbReference type="FunFam" id="1.25.40.10:FF:000796">
    <property type="entry name" value="Crooked neck pre-mRNA splicing factor 1"/>
    <property type="match status" value="1"/>
</dbReference>
<dbReference type="InterPro" id="IPR003107">
    <property type="entry name" value="HAT"/>
</dbReference>